<feature type="compositionally biased region" description="Acidic residues" evidence="8">
    <location>
        <begin position="828"/>
        <end position="839"/>
    </location>
</feature>
<evidence type="ECO:0000256" key="4">
    <source>
        <dbReference type="ARBA" id="ARBA00022989"/>
    </source>
</evidence>
<gene>
    <name evidence="10" type="ORF">BGW36DRAFT_377032</name>
</gene>
<dbReference type="SUPFAM" id="SSF48403">
    <property type="entry name" value="Ankyrin repeat"/>
    <property type="match status" value="1"/>
</dbReference>
<evidence type="ECO:0000256" key="6">
    <source>
        <dbReference type="ARBA" id="ARBA00023136"/>
    </source>
</evidence>
<feature type="transmembrane region" description="Helical" evidence="9">
    <location>
        <begin position="969"/>
        <end position="994"/>
    </location>
</feature>
<keyword evidence="11" id="KW-1185">Reference proteome</keyword>
<organism evidence="10 11">
    <name type="scientific">Talaromyces proteolyticus</name>
    <dbReference type="NCBI Taxonomy" id="1131652"/>
    <lineage>
        <taxon>Eukaryota</taxon>
        <taxon>Fungi</taxon>
        <taxon>Dikarya</taxon>
        <taxon>Ascomycota</taxon>
        <taxon>Pezizomycotina</taxon>
        <taxon>Eurotiomycetes</taxon>
        <taxon>Eurotiomycetidae</taxon>
        <taxon>Eurotiales</taxon>
        <taxon>Trichocomaceae</taxon>
        <taxon>Talaromyces</taxon>
        <taxon>Talaromyces sect. Bacilispori</taxon>
    </lineage>
</organism>
<feature type="region of interest" description="Disordered" evidence="8">
    <location>
        <begin position="814"/>
        <end position="839"/>
    </location>
</feature>
<dbReference type="GO" id="GO:0005737">
    <property type="term" value="C:cytoplasm"/>
    <property type="evidence" value="ECO:0007669"/>
    <property type="project" value="TreeGrafter"/>
</dbReference>
<dbReference type="EMBL" id="JAJTJA010000005">
    <property type="protein sequence ID" value="KAH8698963.1"/>
    <property type="molecule type" value="Genomic_DNA"/>
</dbReference>
<comment type="caution">
    <text evidence="10">The sequence shown here is derived from an EMBL/GenBank/DDBJ whole genome shotgun (WGS) entry which is preliminary data.</text>
</comment>
<evidence type="ECO:0000256" key="9">
    <source>
        <dbReference type="SAM" id="Phobius"/>
    </source>
</evidence>
<comment type="subcellular location">
    <subcellularLocation>
        <location evidence="1">Membrane</location>
        <topology evidence="1">Multi-pass membrane protein</topology>
    </subcellularLocation>
</comment>
<evidence type="ECO:0000313" key="10">
    <source>
        <dbReference type="EMBL" id="KAH8698963.1"/>
    </source>
</evidence>
<dbReference type="Pfam" id="PF13637">
    <property type="entry name" value="Ank_4"/>
    <property type="match status" value="1"/>
</dbReference>
<dbReference type="PROSITE" id="PS50297">
    <property type="entry name" value="ANK_REP_REGION"/>
    <property type="match status" value="5"/>
</dbReference>
<evidence type="ECO:0000256" key="1">
    <source>
        <dbReference type="ARBA" id="ARBA00004141"/>
    </source>
</evidence>
<feature type="compositionally biased region" description="Basic and acidic residues" evidence="8">
    <location>
        <begin position="554"/>
        <end position="574"/>
    </location>
</feature>
<evidence type="ECO:0000256" key="7">
    <source>
        <dbReference type="PROSITE-ProRule" id="PRU00023"/>
    </source>
</evidence>
<protein>
    <submittedName>
        <fullName evidence="10">Ankyrin repeat protein</fullName>
    </submittedName>
</protein>
<evidence type="ECO:0000313" key="11">
    <source>
        <dbReference type="Proteomes" id="UP001201262"/>
    </source>
</evidence>
<dbReference type="Pfam" id="PF12796">
    <property type="entry name" value="Ank_2"/>
    <property type="match status" value="2"/>
</dbReference>
<accession>A0AAD4KTH8</accession>
<keyword evidence="6 9" id="KW-0472">Membrane</keyword>
<dbReference type="Gene3D" id="1.25.40.20">
    <property type="entry name" value="Ankyrin repeat-containing domain"/>
    <property type="match status" value="3"/>
</dbReference>
<keyword evidence="5 7" id="KW-0040">ANK repeat</keyword>
<dbReference type="AlphaFoldDB" id="A0AAD4KTH8"/>
<feature type="repeat" description="ANK" evidence="7">
    <location>
        <begin position="83"/>
        <end position="115"/>
    </location>
</feature>
<feature type="compositionally biased region" description="Polar residues" evidence="8">
    <location>
        <begin position="1116"/>
        <end position="1128"/>
    </location>
</feature>
<evidence type="ECO:0000256" key="3">
    <source>
        <dbReference type="ARBA" id="ARBA00022737"/>
    </source>
</evidence>
<keyword evidence="4 9" id="KW-1133">Transmembrane helix</keyword>
<dbReference type="SMART" id="SM00248">
    <property type="entry name" value="ANK"/>
    <property type="match status" value="8"/>
</dbReference>
<evidence type="ECO:0000256" key="2">
    <source>
        <dbReference type="ARBA" id="ARBA00022692"/>
    </source>
</evidence>
<feature type="transmembrane region" description="Helical" evidence="9">
    <location>
        <begin position="1014"/>
        <end position="1033"/>
    </location>
</feature>
<keyword evidence="3" id="KW-0677">Repeat</keyword>
<dbReference type="PANTHER" id="PTHR24198">
    <property type="entry name" value="ANKYRIN REPEAT AND PROTEIN KINASE DOMAIN-CONTAINING PROTEIN"/>
    <property type="match status" value="1"/>
</dbReference>
<proteinExistence type="predicted"/>
<evidence type="ECO:0000256" key="8">
    <source>
        <dbReference type="SAM" id="MobiDB-lite"/>
    </source>
</evidence>
<dbReference type="RefSeq" id="XP_046073427.1">
    <property type="nucleotide sequence ID" value="XM_046215958.1"/>
</dbReference>
<evidence type="ECO:0000256" key="5">
    <source>
        <dbReference type="ARBA" id="ARBA00023043"/>
    </source>
</evidence>
<feature type="region of interest" description="Disordered" evidence="8">
    <location>
        <begin position="1"/>
        <end position="20"/>
    </location>
</feature>
<dbReference type="InterPro" id="IPR036770">
    <property type="entry name" value="Ankyrin_rpt-contain_sf"/>
</dbReference>
<dbReference type="Proteomes" id="UP001201262">
    <property type="component" value="Unassembled WGS sequence"/>
</dbReference>
<feature type="repeat" description="ANK" evidence="7">
    <location>
        <begin position="224"/>
        <end position="256"/>
    </location>
</feature>
<keyword evidence="2 9" id="KW-0812">Transmembrane</keyword>
<dbReference type="PANTHER" id="PTHR24198:SF165">
    <property type="entry name" value="ANKYRIN REPEAT-CONTAINING PROTEIN-RELATED"/>
    <property type="match status" value="1"/>
</dbReference>
<dbReference type="InterPro" id="IPR002110">
    <property type="entry name" value="Ankyrin_rpt"/>
</dbReference>
<dbReference type="PRINTS" id="PR01415">
    <property type="entry name" value="ANKYRIN"/>
</dbReference>
<feature type="compositionally biased region" description="Basic residues" evidence="8">
    <location>
        <begin position="454"/>
        <end position="466"/>
    </location>
</feature>
<name>A0AAD4KTH8_9EURO</name>
<feature type="repeat" description="ANK" evidence="7">
    <location>
        <begin position="186"/>
        <end position="207"/>
    </location>
</feature>
<reference evidence="10" key="1">
    <citation type="submission" date="2021-12" db="EMBL/GenBank/DDBJ databases">
        <title>Convergent genome expansion in fungi linked to evolution of root-endophyte symbiosis.</title>
        <authorList>
            <consortium name="DOE Joint Genome Institute"/>
            <person name="Ke Y.-H."/>
            <person name="Bonito G."/>
            <person name="Liao H.-L."/>
            <person name="Looney B."/>
            <person name="Rojas-Flechas A."/>
            <person name="Nash J."/>
            <person name="Hameed K."/>
            <person name="Schadt C."/>
            <person name="Martin F."/>
            <person name="Crous P.W."/>
            <person name="Miettinen O."/>
            <person name="Magnuson J.K."/>
            <person name="Labbe J."/>
            <person name="Jacobson D."/>
            <person name="Doktycz M.J."/>
            <person name="Veneault-Fourrey C."/>
            <person name="Kuo A."/>
            <person name="Mondo S."/>
            <person name="Calhoun S."/>
            <person name="Riley R."/>
            <person name="Ohm R."/>
            <person name="LaButti K."/>
            <person name="Andreopoulos B."/>
            <person name="Pangilinan J."/>
            <person name="Nolan M."/>
            <person name="Tritt A."/>
            <person name="Clum A."/>
            <person name="Lipzen A."/>
            <person name="Daum C."/>
            <person name="Barry K."/>
            <person name="Grigoriev I.V."/>
            <person name="Vilgalys R."/>
        </authorList>
    </citation>
    <scope>NUCLEOTIDE SEQUENCE</scope>
    <source>
        <strain evidence="10">PMI_201</strain>
    </source>
</reference>
<dbReference type="InterPro" id="IPR045863">
    <property type="entry name" value="CorA_TM1_TM2"/>
</dbReference>
<feature type="repeat" description="ANK" evidence="7">
    <location>
        <begin position="290"/>
        <end position="312"/>
    </location>
</feature>
<feature type="region of interest" description="Disordered" evidence="8">
    <location>
        <begin position="1116"/>
        <end position="1148"/>
    </location>
</feature>
<dbReference type="GO" id="GO:0046873">
    <property type="term" value="F:metal ion transmembrane transporter activity"/>
    <property type="evidence" value="ECO:0007669"/>
    <property type="project" value="InterPro"/>
</dbReference>
<feature type="repeat" description="ANK" evidence="7">
    <location>
        <begin position="116"/>
        <end position="148"/>
    </location>
</feature>
<dbReference type="GeneID" id="70246245"/>
<dbReference type="Pfam" id="PF01544">
    <property type="entry name" value="CorA"/>
    <property type="match status" value="1"/>
</dbReference>
<dbReference type="PROSITE" id="PS50088">
    <property type="entry name" value="ANK_REPEAT"/>
    <property type="match status" value="6"/>
</dbReference>
<dbReference type="Gene3D" id="1.20.58.340">
    <property type="entry name" value="Magnesium transport protein CorA, transmembrane region"/>
    <property type="match status" value="1"/>
</dbReference>
<dbReference type="GO" id="GO:0016020">
    <property type="term" value="C:membrane"/>
    <property type="evidence" value="ECO:0007669"/>
    <property type="project" value="UniProtKB-SubCell"/>
</dbReference>
<feature type="region of interest" description="Disordered" evidence="8">
    <location>
        <begin position="454"/>
        <end position="579"/>
    </location>
</feature>
<sequence length="1148" mass="129798">MSRSRSRSSAGSNRGDRLEPQLLRAATNNDVQSLKSVVEIAREKGQLNPTFLGLGLMKCAERGCVEATQYLLKEGASVEVTGTRAPPVFRAVERNHVSIVKLLLDAGATPEFRDKKGRTALMTAAWKNHWHVLHLLISRGADVNARDNKKRNILHNLAADKQCDWGDDVVSMLLRTACDPDARDELGRTPLHWACATGKTHFAEMLLARPQGCPQDYINGVELRNKTALHIATAHDREDVVVLLLENGANVNARSDGGWTPLHNACEKGCEKIVRLLLQAGAEVNTQLLNGMTSLHLAAQAGHTDVVECLLELPNIRLRTRDTFGSTPFLRAAQSKRNDIVRLLASFNHVEALSEDAIGACKGFDATIVDFGNFHNENRVRKYSIYELLYGRDPKNPRKQAVTTLPTNVKATNFRWIHLPANNMAWVEALLTKSFIEEGAGDVEGFKGLEKSFNHQHRGQRAHSHFMRPLCQSTPRAPRNRDEDEDVGKENEETNDENTIPRLVINGPAVPKLPETPPTTLKKRETGLSRESQSQDDDSASGRKPKAQSKRNKGTKDTVKSEKIKLSNKTDKKTRIPLSPSPKELPLAVRSNICMFMPYLHFETTRGQQKMREVIMEAENLEPRPGLTRASTKDEMLIRAHINSSTASLHVRRTLDQFFYPNIDTRTRDTDQVVYRYQKRWPEQITRDPKIFMVDQLWMWILGKNLIVTSFPQRWEQPKNDPLNVLDGIIEDINSKTREPVRSVYELASVISGRCSGVFDRHRMGDDEYQFLDMFESSIGTATDRETVLFREFNIASAQASEWLKYHRQSRRFTMDTMPRGNRTTDGPEGEYPNDEDDEDAQPLFVDKLLDIGQETDLLAEAKDIRDELNMIRTVLEYQKQVLTGLQDAICEIYLGEHKSQSEIKKRFREQQRIIEMHLKDVDRMDKQTERIYDSITDLLDLKQKHANAFEARFARDQAAGTTRQGKTIMMFTIVTIVFLPLSFIASFFAINVAEFPHESSGNTNLPISYVSKYIFGIGFSISIPLILLALSIDDIRSGAREAYRRIHEWRLRRKGGSKSIFQQQQQYVADTGRGGLGNSMATQALEIERILSVAKTRRSVDSEYFGGGLLPVATRNTAHSTAGPRSSSHTHRPMSGIPNQGFPFRRN</sequence>
<dbReference type="SUPFAM" id="SSF144083">
    <property type="entry name" value="Magnesium transport protein CorA, transmembrane region"/>
    <property type="match status" value="1"/>
</dbReference>
<feature type="compositionally biased region" description="Basic residues" evidence="8">
    <location>
        <begin position="543"/>
        <end position="553"/>
    </location>
</feature>
<dbReference type="InterPro" id="IPR002523">
    <property type="entry name" value="MgTranspt_CorA/ZnTranspt_ZntB"/>
</dbReference>
<feature type="repeat" description="ANK" evidence="7">
    <location>
        <begin position="257"/>
        <end position="289"/>
    </location>
</feature>